<organism evidence="1 2">
    <name type="scientific">Ralstonia insidiosa</name>
    <dbReference type="NCBI Taxonomy" id="190721"/>
    <lineage>
        <taxon>Bacteria</taxon>
        <taxon>Pseudomonadati</taxon>
        <taxon>Pseudomonadota</taxon>
        <taxon>Betaproteobacteria</taxon>
        <taxon>Burkholderiales</taxon>
        <taxon>Burkholderiaceae</taxon>
        <taxon>Ralstonia</taxon>
    </lineage>
</organism>
<name>A0AAC9FTR3_9RALS</name>
<sequence>MLDQDLDKTGLVEAEIFDLLDLAYSYGAASTVGWVEARLRVLAARLDRGENLSLFAPASGCQMGAASRAEFKRWALEHFPVAGQLIRAE</sequence>
<proteinExistence type="predicted"/>
<dbReference type="AlphaFoldDB" id="A0AAC9FTR3"/>
<evidence type="ECO:0000313" key="2">
    <source>
        <dbReference type="Proteomes" id="UP000077927"/>
    </source>
</evidence>
<dbReference type="EMBL" id="CP012606">
    <property type="protein sequence ID" value="ANH75140.1"/>
    <property type="molecule type" value="Genomic_DNA"/>
</dbReference>
<dbReference type="Proteomes" id="UP000077927">
    <property type="component" value="Chromosome 2"/>
</dbReference>
<protein>
    <submittedName>
        <fullName evidence="1">Uncharacterized protein</fullName>
    </submittedName>
</protein>
<reference evidence="1 2" key="1">
    <citation type="submission" date="2015-09" db="EMBL/GenBank/DDBJ databases">
        <authorList>
            <person name="Xu Y."/>
            <person name="Nagy A."/>
            <person name="Liu N.T."/>
            <person name="Nou X."/>
        </authorList>
    </citation>
    <scope>NUCLEOTIDE SEQUENCE [LARGE SCALE GENOMIC DNA]</scope>
    <source>
        <strain evidence="1 2">FC1138</strain>
    </source>
</reference>
<gene>
    <name evidence="1" type="ORF">ACS15_4777</name>
</gene>
<dbReference type="KEGG" id="rin:ACS15_4777"/>
<accession>A0AAC9FTR3</accession>
<evidence type="ECO:0000313" key="1">
    <source>
        <dbReference type="EMBL" id="ANH75140.1"/>
    </source>
</evidence>